<evidence type="ECO:0000313" key="1">
    <source>
        <dbReference type="EMBL" id="KAJ8672678.1"/>
    </source>
</evidence>
<dbReference type="EMBL" id="CM056743">
    <property type="protein sequence ID" value="KAJ8672678.1"/>
    <property type="molecule type" value="Genomic_DNA"/>
</dbReference>
<sequence>MDIMRIKIVTSGDRFLPNESAILIMNHRTRTDGLFLIKAMYQAVAPRVTSQRLKFIIKATVRHIPFAGWLIQTAGNLFVRRNWKVDEDHLSRWLDYELALNRRCQLVIFPEGTDLTLFTKWRSNKYAKSKGLPEYEYTLHPRSKGFTYLVRRLQQADYLDAIYDITIAYPDRVPQNELDILRGKMPDEVHIHVKRTAQTDLPKDELVLRDWLEDCWTQKNRILKEFYANKKFSNETWPAAVCNRALLWIVICFFIAITSK</sequence>
<proteinExistence type="predicted"/>
<evidence type="ECO:0000313" key="2">
    <source>
        <dbReference type="Proteomes" id="UP001239111"/>
    </source>
</evidence>
<gene>
    <name evidence="1" type="ORF">QAD02_003938</name>
</gene>
<keyword evidence="2" id="KW-1185">Reference proteome</keyword>
<reference evidence="1" key="1">
    <citation type="submission" date="2023-04" db="EMBL/GenBank/DDBJ databases">
        <title>A chromosome-level genome assembly of the parasitoid wasp Eretmocerus hayati.</title>
        <authorList>
            <person name="Zhong Y."/>
            <person name="Liu S."/>
            <person name="Liu Y."/>
        </authorList>
    </citation>
    <scope>NUCLEOTIDE SEQUENCE</scope>
    <source>
        <strain evidence="1">ZJU_SS_LIU_2023</strain>
    </source>
</reference>
<accession>A0ACC2NPB8</accession>
<organism evidence="1 2">
    <name type="scientific">Eretmocerus hayati</name>
    <dbReference type="NCBI Taxonomy" id="131215"/>
    <lineage>
        <taxon>Eukaryota</taxon>
        <taxon>Metazoa</taxon>
        <taxon>Ecdysozoa</taxon>
        <taxon>Arthropoda</taxon>
        <taxon>Hexapoda</taxon>
        <taxon>Insecta</taxon>
        <taxon>Pterygota</taxon>
        <taxon>Neoptera</taxon>
        <taxon>Endopterygota</taxon>
        <taxon>Hymenoptera</taxon>
        <taxon>Apocrita</taxon>
        <taxon>Proctotrupomorpha</taxon>
        <taxon>Chalcidoidea</taxon>
        <taxon>Aphelinidae</taxon>
        <taxon>Aphelininae</taxon>
        <taxon>Eretmocerus</taxon>
    </lineage>
</organism>
<dbReference type="Proteomes" id="UP001239111">
    <property type="component" value="Chromosome 3"/>
</dbReference>
<name>A0ACC2NPB8_9HYME</name>
<comment type="caution">
    <text evidence="1">The sequence shown here is derived from an EMBL/GenBank/DDBJ whole genome shotgun (WGS) entry which is preliminary data.</text>
</comment>
<protein>
    <submittedName>
        <fullName evidence="1">Uncharacterized protein</fullName>
    </submittedName>
</protein>